<accession>A0A1D7TJ10</accession>
<dbReference type="RefSeq" id="WP_069477823.1">
    <property type="nucleotide sequence ID" value="NZ_CP017111.1"/>
</dbReference>
<feature type="transmembrane region" description="Helical" evidence="5">
    <location>
        <begin position="435"/>
        <end position="457"/>
    </location>
</feature>
<keyword evidence="3 5" id="KW-1133">Transmembrane helix</keyword>
<evidence type="ECO:0000256" key="5">
    <source>
        <dbReference type="SAM" id="Phobius"/>
    </source>
</evidence>
<dbReference type="PIRSF" id="PIRSF015380">
    <property type="entry name" value="Site-sp_rcmb"/>
    <property type="match status" value="1"/>
</dbReference>
<proteinExistence type="predicted"/>
<dbReference type="Pfam" id="PF10136">
    <property type="entry name" value="SpecificRecomb"/>
    <property type="match status" value="1"/>
</dbReference>
<dbReference type="STRING" id="1193502.SHALO_1227"/>
<keyword evidence="7" id="KW-1185">Reference proteome</keyword>
<feature type="transmembrane region" description="Helical" evidence="5">
    <location>
        <begin position="482"/>
        <end position="502"/>
    </location>
</feature>
<evidence type="ECO:0000313" key="6">
    <source>
        <dbReference type="EMBL" id="AOO65005.1"/>
    </source>
</evidence>
<keyword evidence="2 5" id="KW-0812">Transmembrane</keyword>
<dbReference type="InterPro" id="IPR011385">
    <property type="entry name" value="Site-sp_rcmbase"/>
</dbReference>
<sequence>MKQTLEEFLQTLSESSETAIEKLTQIINKIRPKSFKNNEESTSNIEAMIHHLEAFPEFRETLSYEYNEWLIHSKISSNITSLGILSKQGFREEMSSRLYNKFLPQAPKKGDFSSLFAILFPHKKDSLWVNAIDDALWAKFWSILLYNETLHVKTKTYLYHEIVYATEILAIWIAAEEFDEHYIRLDRSLLTKDSAFIALQREISSLSLTVQNEDPEAEMTKLDFQHIDVLIAQCFDQVNFLRKQSLDKGILVSLTYNLERLEQIIQRTQKCVQLIQEFETDTFYETLLPLFKEVVEKNCSRNSLREVLNQNIKILAKSIANNASEHGEHYIADNTKEYIGMFLSASGAGIVIALMALMKITIMHSGFSPIVETILASLNYGFGFVLIHLLGFTVATKQPAMTASTFAKAVDLADTKHADQHKLATLFMQVSRSQFAAVLGNVTLALGVSCLIGFIYAQNHIPILSPQELHYYTENFNPFPGLFYAAIAGIWLFTSGLIAGYYDNRANYLDLKSRYMHLPFLKKITSGAVRAKIATYLHNNHGAIMGNFYFGILLGVTPFVGHMLELPLDIRHVAFSSANLGYIVAQGELSLLDFLIGLVFVLMIGLVNLSVSFILALKVSLKSRDAEFGNFFSFVKLLFQEAKRNPRALFFPPKKVEEA</sequence>
<feature type="transmembrane region" description="Helical" evidence="5">
    <location>
        <begin position="542"/>
        <end position="561"/>
    </location>
</feature>
<keyword evidence="4 5" id="KW-0472">Membrane</keyword>
<feature type="transmembrane region" description="Helical" evidence="5">
    <location>
        <begin position="374"/>
        <end position="395"/>
    </location>
</feature>
<evidence type="ECO:0000313" key="7">
    <source>
        <dbReference type="Proteomes" id="UP000094609"/>
    </source>
</evidence>
<comment type="subcellular location">
    <subcellularLocation>
        <location evidence="1">Membrane</location>
        <topology evidence="1">Multi-pass membrane protein</topology>
    </subcellularLocation>
</comment>
<reference evidence="7" key="1">
    <citation type="submission" date="2016-08" db="EMBL/GenBank/DDBJ databases">
        <title>Complete genome sequence of the organohalide-respiring Epsilonproteobacterium Sulfurospirillum halorespirans.</title>
        <authorList>
            <person name="Goris T."/>
            <person name="Zimmermann J."/>
            <person name="Schenz B."/>
            <person name="Lemos M."/>
            <person name="Hackermueller J."/>
            <person name="Diekert G."/>
        </authorList>
    </citation>
    <scope>NUCLEOTIDE SEQUENCE [LARGE SCALE GENOMIC DNA]</scope>
    <source>
        <strain>DSM 13726</strain>
        <strain evidence="7">PCE-M2</strain>
    </source>
</reference>
<dbReference type="InterPro" id="IPR023271">
    <property type="entry name" value="Aquaporin-like"/>
</dbReference>
<feature type="transmembrane region" description="Helical" evidence="5">
    <location>
        <begin position="338"/>
        <end position="362"/>
    </location>
</feature>
<dbReference type="PATRIC" id="fig|1193502.14.peg.1245"/>
<dbReference type="EMBL" id="CP017111">
    <property type="protein sequence ID" value="AOO65005.1"/>
    <property type="molecule type" value="Genomic_DNA"/>
</dbReference>
<dbReference type="Proteomes" id="UP000094609">
    <property type="component" value="Chromosome"/>
</dbReference>
<feature type="transmembrane region" description="Helical" evidence="5">
    <location>
        <begin position="594"/>
        <end position="617"/>
    </location>
</feature>
<protein>
    <submittedName>
        <fullName evidence="6">Site-specific recombinase</fullName>
    </submittedName>
</protein>
<evidence type="ECO:0000256" key="3">
    <source>
        <dbReference type="ARBA" id="ARBA00022989"/>
    </source>
</evidence>
<evidence type="ECO:0000256" key="4">
    <source>
        <dbReference type="ARBA" id="ARBA00023136"/>
    </source>
</evidence>
<organism evidence="6 7">
    <name type="scientific">Sulfurospirillum halorespirans DSM 13726</name>
    <dbReference type="NCBI Taxonomy" id="1193502"/>
    <lineage>
        <taxon>Bacteria</taxon>
        <taxon>Pseudomonadati</taxon>
        <taxon>Campylobacterota</taxon>
        <taxon>Epsilonproteobacteria</taxon>
        <taxon>Campylobacterales</taxon>
        <taxon>Sulfurospirillaceae</taxon>
        <taxon>Sulfurospirillum</taxon>
    </lineage>
</organism>
<name>A0A1D7TJ10_9BACT</name>
<dbReference type="AlphaFoldDB" id="A0A1D7TJ10"/>
<evidence type="ECO:0000256" key="2">
    <source>
        <dbReference type="ARBA" id="ARBA00022692"/>
    </source>
</evidence>
<dbReference type="GO" id="GO:0016020">
    <property type="term" value="C:membrane"/>
    <property type="evidence" value="ECO:0007669"/>
    <property type="project" value="UniProtKB-SubCell"/>
</dbReference>
<gene>
    <name evidence="6" type="ORF">SHALO_1227</name>
</gene>
<dbReference type="KEGG" id="shal:SHALO_1227"/>
<evidence type="ECO:0000256" key="1">
    <source>
        <dbReference type="ARBA" id="ARBA00004141"/>
    </source>
</evidence>
<dbReference type="Gene3D" id="1.20.1080.10">
    <property type="entry name" value="Glycerol uptake facilitator protein"/>
    <property type="match status" value="1"/>
</dbReference>